<dbReference type="KEGG" id="adin:H7849_17530"/>
<reference evidence="1 2" key="1">
    <citation type="submission" date="2020-08" db="EMBL/GenBank/DDBJ databases">
        <title>Edaphobacter telluris sp. nov. and Acidobacterium dinghuensis sp. nov., two acidobacteria isolated from forest soil.</title>
        <authorList>
            <person name="Fu J."/>
            <person name="Qiu L."/>
        </authorList>
    </citation>
    <scope>NUCLEOTIDE SEQUENCE [LARGE SCALE GENOMIC DNA]</scope>
    <source>
        <strain evidence="1">4Y35</strain>
    </source>
</reference>
<evidence type="ECO:0000313" key="2">
    <source>
        <dbReference type="Proteomes" id="UP000515312"/>
    </source>
</evidence>
<accession>A0A7G8BED4</accession>
<keyword evidence="2" id="KW-1185">Reference proteome</keyword>
<dbReference type="AlphaFoldDB" id="A0A7G8BED4"/>
<organism evidence="1 2">
    <name type="scientific">Alloacidobacterium dinghuense</name>
    <dbReference type="NCBI Taxonomy" id="2763107"/>
    <lineage>
        <taxon>Bacteria</taxon>
        <taxon>Pseudomonadati</taxon>
        <taxon>Acidobacteriota</taxon>
        <taxon>Terriglobia</taxon>
        <taxon>Terriglobales</taxon>
        <taxon>Acidobacteriaceae</taxon>
        <taxon>Alloacidobacterium</taxon>
    </lineage>
</organism>
<name>A0A7G8BED4_9BACT</name>
<gene>
    <name evidence="1" type="ORF">H7849_17530</name>
</gene>
<dbReference type="RefSeq" id="WP_186741113.1">
    <property type="nucleotide sequence ID" value="NZ_CP060394.1"/>
</dbReference>
<sequence length="114" mass="12690">MSFQDMGHPDFWIEAGESSNVRLAHVVQILSPVGRQNDGLIRVAVFTAGRREIEVPQKHESPPGLGGLFSLYIQFSNFDGNSTPVWLRFFRFGMCRLEDFCAGGGLTRISGDQD</sequence>
<dbReference type="EMBL" id="CP060394">
    <property type="protein sequence ID" value="QNI30904.1"/>
    <property type="molecule type" value="Genomic_DNA"/>
</dbReference>
<dbReference type="Proteomes" id="UP000515312">
    <property type="component" value="Chromosome"/>
</dbReference>
<protein>
    <submittedName>
        <fullName evidence="1">Uncharacterized protein</fullName>
    </submittedName>
</protein>
<evidence type="ECO:0000313" key="1">
    <source>
        <dbReference type="EMBL" id="QNI30904.1"/>
    </source>
</evidence>
<proteinExistence type="predicted"/>